<comment type="subcellular location">
    <subcellularLocation>
        <location evidence="2">Membrane</location>
        <topology evidence="2">Multi-pass membrane protein</topology>
    </subcellularLocation>
</comment>
<evidence type="ECO:0000256" key="9">
    <source>
        <dbReference type="ARBA" id="ARBA00022989"/>
    </source>
</evidence>
<dbReference type="PANTHER" id="PTHR39188:SF3">
    <property type="entry name" value="STAGE IV SPORULATION PROTEIN FB"/>
    <property type="match status" value="1"/>
</dbReference>
<dbReference type="EMBL" id="DVFV01000024">
    <property type="protein sequence ID" value="HIQ90199.1"/>
    <property type="molecule type" value="Genomic_DNA"/>
</dbReference>
<keyword evidence="5 12" id="KW-0812">Transmembrane</keyword>
<feature type="transmembrane region" description="Helical" evidence="12">
    <location>
        <begin position="6"/>
        <end position="31"/>
    </location>
</feature>
<reference evidence="14" key="2">
    <citation type="journal article" date="2021" name="PeerJ">
        <title>Extensive microbial diversity within the chicken gut microbiome revealed by metagenomics and culture.</title>
        <authorList>
            <person name="Gilroy R."/>
            <person name="Ravi A."/>
            <person name="Getino M."/>
            <person name="Pursley I."/>
            <person name="Horton D.L."/>
            <person name="Alikhan N.F."/>
            <person name="Baker D."/>
            <person name="Gharbi K."/>
            <person name="Hall N."/>
            <person name="Watson M."/>
            <person name="Adriaenssens E.M."/>
            <person name="Foster-Nyarko E."/>
            <person name="Jarju S."/>
            <person name="Secka A."/>
            <person name="Antonio M."/>
            <person name="Oren A."/>
            <person name="Chaudhuri R.R."/>
            <person name="La Ragione R."/>
            <person name="Hildebrand F."/>
            <person name="Pallen M.J."/>
        </authorList>
    </citation>
    <scope>NUCLEOTIDE SEQUENCE</scope>
    <source>
        <strain evidence="14">CHK147-3167</strain>
    </source>
</reference>
<keyword evidence="11 12" id="KW-0472">Membrane</keyword>
<evidence type="ECO:0000313" key="14">
    <source>
        <dbReference type="EMBL" id="HIQ90199.1"/>
    </source>
</evidence>
<feature type="domain" description="Peptidase M50" evidence="13">
    <location>
        <begin position="10"/>
        <end position="79"/>
    </location>
</feature>
<evidence type="ECO:0000256" key="6">
    <source>
        <dbReference type="ARBA" id="ARBA00022723"/>
    </source>
</evidence>
<name>A0A9D1CY43_9FIRM</name>
<evidence type="ECO:0000256" key="4">
    <source>
        <dbReference type="ARBA" id="ARBA00022670"/>
    </source>
</evidence>
<organism evidence="14 15">
    <name type="scientific">Candidatus Coprosoma intestinipullorum</name>
    <dbReference type="NCBI Taxonomy" id="2840752"/>
    <lineage>
        <taxon>Bacteria</taxon>
        <taxon>Bacillati</taxon>
        <taxon>Bacillota</taxon>
        <taxon>Bacillota incertae sedis</taxon>
        <taxon>Candidatus Coprosoma</taxon>
    </lineage>
</organism>
<feature type="transmembrane region" description="Helical" evidence="12">
    <location>
        <begin position="143"/>
        <end position="160"/>
    </location>
</feature>
<feature type="transmembrane region" description="Helical" evidence="12">
    <location>
        <begin position="61"/>
        <end position="80"/>
    </location>
</feature>
<evidence type="ECO:0000256" key="3">
    <source>
        <dbReference type="ARBA" id="ARBA00007931"/>
    </source>
</evidence>
<dbReference type="PANTHER" id="PTHR39188">
    <property type="entry name" value="MEMBRANE-ASSOCIATED ZINC METALLOPROTEASE M50B"/>
    <property type="match status" value="1"/>
</dbReference>
<dbReference type="AlphaFoldDB" id="A0A9D1CY43"/>
<proteinExistence type="inferred from homology"/>
<evidence type="ECO:0000259" key="13">
    <source>
        <dbReference type="Pfam" id="PF02163"/>
    </source>
</evidence>
<evidence type="ECO:0000256" key="5">
    <source>
        <dbReference type="ARBA" id="ARBA00022692"/>
    </source>
</evidence>
<evidence type="ECO:0000256" key="7">
    <source>
        <dbReference type="ARBA" id="ARBA00022801"/>
    </source>
</evidence>
<dbReference type="Proteomes" id="UP000886786">
    <property type="component" value="Unassembled WGS sequence"/>
</dbReference>
<keyword evidence="10" id="KW-0482">Metalloprotease</keyword>
<evidence type="ECO:0000256" key="11">
    <source>
        <dbReference type="ARBA" id="ARBA00023136"/>
    </source>
</evidence>
<dbReference type="GO" id="GO:0046872">
    <property type="term" value="F:metal ion binding"/>
    <property type="evidence" value="ECO:0007669"/>
    <property type="project" value="UniProtKB-KW"/>
</dbReference>
<evidence type="ECO:0000256" key="2">
    <source>
        <dbReference type="ARBA" id="ARBA00004141"/>
    </source>
</evidence>
<evidence type="ECO:0000256" key="8">
    <source>
        <dbReference type="ARBA" id="ARBA00022833"/>
    </source>
</evidence>
<protein>
    <recommendedName>
        <fullName evidence="13">Peptidase M50 domain-containing protein</fullName>
    </recommendedName>
</protein>
<reference evidence="14" key="1">
    <citation type="submission" date="2020-10" db="EMBL/GenBank/DDBJ databases">
        <authorList>
            <person name="Gilroy R."/>
        </authorList>
    </citation>
    <scope>NUCLEOTIDE SEQUENCE</scope>
    <source>
        <strain evidence="14">CHK147-3167</strain>
    </source>
</reference>
<dbReference type="GO" id="GO:0006508">
    <property type="term" value="P:proteolysis"/>
    <property type="evidence" value="ECO:0007669"/>
    <property type="project" value="UniProtKB-KW"/>
</dbReference>
<comment type="similarity">
    <text evidence="3">Belongs to the peptidase M50B family.</text>
</comment>
<keyword evidence="9 12" id="KW-1133">Transmembrane helix</keyword>
<dbReference type="InterPro" id="IPR008915">
    <property type="entry name" value="Peptidase_M50"/>
</dbReference>
<keyword evidence="6" id="KW-0479">Metal-binding</keyword>
<feature type="transmembrane region" description="Helical" evidence="12">
    <location>
        <begin position="119"/>
        <end position="137"/>
    </location>
</feature>
<dbReference type="GO" id="GO:0016020">
    <property type="term" value="C:membrane"/>
    <property type="evidence" value="ECO:0007669"/>
    <property type="project" value="UniProtKB-SubCell"/>
</dbReference>
<keyword evidence="8" id="KW-0862">Zinc</keyword>
<dbReference type="Pfam" id="PF02163">
    <property type="entry name" value="Peptidase_M50"/>
    <property type="match status" value="1"/>
</dbReference>
<keyword evidence="4" id="KW-0645">Protease</keyword>
<comment type="cofactor">
    <cofactor evidence="1">
        <name>Zn(2+)</name>
        <dbReference type="ChEBI" id="CHEBI:29105"/>
    </cofactor>
</comment>
<comment type="caution">
    <text evidence="14">The sequence shown here is derived from an EMBL/GenBank/DDBJ whole genome shotgun (WGS) entry which is preliminary data.</text>
</comment>
<gene>
    <name evidence="14" type="ORF">IAB27_01030</name>
</gene>
<keyword evidence="7" id="KW-0378">Hydrolase</keyword>
<evidence type="ECO:0000313" key="15">
    <source>
        <dbReference type="Proteomes" id="UP000886786"/>
    </source>
</evidence>
<sequence>MGITGHFKMFVMILTIIFIHECGHILMAYILRWKIVKVNILPLGAVTIFDVDINKPIWEEFLIALMGPLVQIVFTCFVFPPDMRIYSMMILGFNLLPIFPLDGSRFLNLFLNKITSFRNSLIFTLDISFLFLALIIFKSNFNLILILVISFILGKIIMEYRSINEIFNRFLLERFTKRYRFSRLKIIRGMDTKKMKRDFRHIFKDKKRCFSEREILLKRFDFKGKL</sequence>
<evidence type="ECO:0000256" key="1">
    <source>
        <dbReference type="ARBA" id="ARBA00001947"/>
    </source>
</evidence>
<accession>A0A9D1CY43</accession>
<evidence type="ECO:0000256" key="10">
    <source>
        <dbReference type="ARBA" id="ARBA00023049"/>
    </source>
</evidence>
<dbReference type="GO" id="GO:0008237">
    <property type="term" value="F:metallopeptidase activity"/>
    <property type="evidence" value="ECO:0007669"/>
    <property type="project" value="UniProtKB-KW"/>
</dbReference>
<evidence type="ECO:0000256" key="12">
    <source>
        <dbReference type="SAM" id="Phobius"/>
    </source>
</evidence>